<sequence length="394" mass="44682">MTRTIRSRSFYGYRCPSGDLTGIINGLHFTVPNTTGSTFGRNDCDDSHGRPVSPSTLTINKRDQSFLGFVNGTFMDNTWTPGWRECKANNYLPEFMRNQVLGHNSLPERPAASADMAKLLARTNPSRPDYVPLDILQDLVDVPKMLKEAGSFLRKVRKRKPITDKDIANQHLALTFGWLPLIQDLKDLLDVNQHVQRRLGELERLYSGPGLKRRVKLGNWHASSDSNVVVNSDSLCYIVCRSSKTTVSQRWGSVRWKVLPQYSYPGYRPEHALLLQEARKVVSGFTTAGLFEGAWDLLPWSFLIDWGVNVKDYVLQYANQIPAYPTDQCVMTETSTIESWSKISVPKGYTYQPGFSSLVTKERYVGSGTLSPHIPILDMGRLQILRSLFVQRFR</sequence>
<evidence type="ECO:0000313" key="2">
    <source>
        <dbReference type="Proteomes" id="UP001058050"/>
    </source>
</evidence>
<dbReference type="EMBL" id="MZ679740">
    <property type="protein sequence ID" value="UJQ85664.1"/>
    <property type="molecule type" value="Genomic_RNA"/>
</dbReference>
<dbReference type="Proteomes" id="UP001058050">
    <property type="component" value="Segment"/>
</dbReference>
<reference evidence="1" key="1">
    <citation type="submission" date="2021-05" db="EMBL/GenBank/DDBJ databases">
        <authorList>
            <person name="Chen Y.-M."/>
            <person name="Zhang Y.-Z."/>
        </authorList>
    </citation>
    <scope>NUCLEOTIDE SEQUENCE</scope>
    <source>
        <strain evidence="1">R9-k141_475514</strain>
    </source>
</reference>
<keyword evidence="2" id="KW-1185">Reference proteome</keyword>
<organism evidence="1 2">
    <name type="scientific">Leviviridae sp</name>
    <dbReference type="NCBI Taxonomy" id="2027243"/>
    <lineage>
        <taxon>Viruses</taxon>
        <taxon>Riboviria</taxon>
        <taxon>Orthornavirae</taxon>
        <taxon>Lenarviricota</taxon>
        <taxon>Leviviricetes</taxon>
        <taxon>Norzivirales</taxon>
        <taxon>Fiersviridae</taxon>
    </lineage>
</organism>
<accession>A0ABY3STL3</accession>
<protein>
    <submittedName>
        <fullName evidence="1">Maturation protein</fullName>
    </submittedName>
</protein>
<proteinExistence type="predicted"/>
<reference evidence="1" key="2">
    <citation type="journal article" date="2022" name="Nat. Microbiol.">
        <title>RNA viromes from terrestrial sites across China expand environmental viral diversity.</title>
        <authorList>
            <person name="Chiapello M."/>
            <person name="Rodriguez-Romero J."/>
            <person name="Ayllon M.A."/>
            <person name="Turina M."/>
        </authorList>
    </citation>
    <scope>NUCLEOTIDE SEQUENCE</scope>
    <source>
        <strain evidence="1">R9-k141_475514</strain>
    </source>
</reference>
<name>A0ABY3STL3_9VIRU</name>
<evidence type="ECO:0000313" key="1">
    <source>
        <dbReference type="EMBL" id="UJQ85664.1"/>
    </source>
</evidence>